<feature type="region of interest" description="Disordered" evidence="1">
    <location>
        <begin position="1"/>
        <end position="156"/>
    </location>
</feature>
<evidence type="ECO:0000313" key="3">
    <source>
        <dbReference type="Proteomes" id="UP000054564"/>
    </source>
</evidence>
<feature type="compositionally biased region" description="Basic residues" evidence="1">
    <location>
        <begin position="102"/>
        <end position="112"/>
    </location>
</feature>
<keyword evidence="3" id="KW-1185">Reference proteome</keyword>
<evidence type="ECO:0000256" key="1">
    <source>
        <dbReference type="SAM" id="MobiDB-lite"/>
    </source>
</evidence>
<name>A0A0L0V8U0_9BASI</name>
<comment type="caution">
    <text evidence="2">The sequence shown here is derived from an EMBL/GenBank/DDBJ whole genome shotgun (WGS) entry which is preliminary data.</text>
</comment>
<sequence length="156" mass="17464">MVNPAPSPCQTSSQPPSRQSTQITIPVQTDSHFVRPTQDSRKSLSQCNPPSRNPTNQNSEDKSGDKDEPQSPGSHPNTQVSQSTNPKRRCKSASSQSTTVKPKAKRQKKKKQNINASDDEERNLDSNVINITQDSDLKNNKVQKKERVKKFVDIRK</sequence>
<feature type="compositionally biased region" description="Polar residues" evidence="1">
    <location>
        <begin position="43"/>
        <end position="58"/>
    </location>
</feature>
<feature type="compositionally biased region" description="Polar residues" evidence="1">
    <location>
        <begin position="125"/>
        <end position="134"/>
    </location>
</feature>
<dbReference type="EMBL" id="AJIL01000097">
    <property type="protein sequence ID" value="KNE95399.1"/>
    <property type="molecule type" value="Genomic_DNA"/>
</dbReference>
<feature type="compositionally biased region" description="Basic and acidic residues" evidence="1">
    <location>
        <begin position="135"/>
        <end position="156"/>
    </location>
</feature>
<accession>A0A0L0V8U0</accession>
<feature type="compositionally biased region" description="Basic and acidic residues" evidence="1">
    <location>
        <begin position="59"/>
        <end position="69"/>
    </location>
</feature>
<dbReference type="AlphaFoldDB" id="A0A0L0V8U0"/>
<organism evidence="2 3">
    <name type="scientific">Puccinia striiformis f. sp. tritici PST-78</name>
    <dbReference type="NCBI Taxonomy" id="1165861"/>
    <lineage>
        <taxon>Eukaryota</taxon>
        <taxon>Fungi</taxon>
        <taxon>Dikarya</taxon>
        <taxon>Basidiomycota</taxon>
        <taxon>Pucciniomycotina</taxon>
        <taxon>Pucciniomycetes</taxon>
        <taxon>Pucciniales</taxon>
        <taxon>Pucciniaceae</taxon>
        <taxon>Puccinia</taxon>
    </lineage>
</organism>
<dbReference type="Proteomes" id="UP000054564">
    <property type="component" value="Unassembled WGS sequence"/>
</dbReference>
<protein>
    <submittedName>
        <fullName evidence="2">Uncharacterized protein</fullName>
    </submittedName>
</protein>
<feature type="compositionally biased region" description="Polar residues" evidence="1">
    <location>
        <begin position="71"/>
        <end position="85"/>
    </location>
</feature>
<feature type="compositionally biased region" description="Low complexity" evidence="1">
    <location>
        <begin position="8"/>
        <end position="22"/>
    </location>
</feature>
<gene>
    <name evidence="2" type="ORF">PSTG_11252</name>
</gene>
<evidence type="ECO:0000313" key="2">
    <source>
        <dbReference type="EMBL" id="KNE95399.1"/>
    </source>
</evidence>
<reference evidence="3" key="1">
    <citation type="submission" date="2014-03" db="EMBL/GenBank/DDBJ databases">
        <title>The Genome Sequence of Puccinia striiformis f. sp. tritici PST-78.</title>
        <authorList>
            <consortium name="The Broad Institute Genome Sequencing Platform"/>
            <person name="Cuomo C."/>
            <person name="Hulbert S."/>
            <person name="Chen X."/>
            <person name="Walker B."/>
            <person name="Young S.K."/>
            <person name="Zeng Q."/>
            <person name="Gargeya S."/>
            <person name="Fitzgerald M."/>
            <person name="Haas B."/>
            <person name="Abouelleil A."/>
            <person name="Alvarado L."/>
            <person name="Arachchi H.M."/>
            <person name="Berlin A.M."/>
            <person name="Chapman S.B."/>
            <person name="Goldberg J."/>
            <person name="Griggs A."/>
            <person name="Gujja S."/>
            <person name="Hansen M."/>
            <person name="Howarth C."/>
            <person name="Imamovic A."/>
            <person name="Larimer J."/>
            <person name="McCowan C."/>
            <person name="Montmayeur A."/>
            <person name="Murphy C."/>
            <person name="Neiman D."/>
            <person name="Pearson M."/>
            <person name="Priest M."/>
            <person name="Roberts A."/>
            <person name="Saif S."/>
            <person name="Shea T."/>
            <person name="Sisk P."/>
            <person name="Sykes S."/>
            <person name="Wortman J."/>
            <person name="Nusbaum C."/>
            <person name="Birren B."/>
        </authorList>
    </citation>
    <scope>NUCLEOTIDE SEQUENCE [LARGE SCALE GENOMIC DNA]</scope>
    <source>
        <strain evidence="3">race PST-78</strain>
    </source>
</reference>
<proteinExistence type="predicted"/>